<dbReference type="EMBL" id="WBOT01000013">
    <property type="protein sequence ID" value="KAB2329299.1"/>
    <property type="molecule type" value="Genomic_DNA"/>
</dbReference>
<proteinExistence type="predicted"/>
<comment type="caution">
    <text evidence="2">The sequence shown here is derived from an EMBL/GenBank/DDBJ whole genome shotgun (WGS) entry which is preliminary data.</text>
</comment>
<dbReference type="GO" id="GO:0008982">
    <property type="term" value="F:protein-N(PI)-phosphohistidine-sugar phosphotransferase activity"/>
    <property type="evidence" value="ECO:0007669"/>
    <property type="project" value="InterPro"/>
</dbReference>
<dbReference type="GO" id="GO:0016301">
    <property type="term" value="F:kinase activity"/>
    <property type="evidence" value="ECO:0007669"/>
    <property type="project" value="TreeGrafter"/>
</dbReference>
<sequence length="118" mass="12772">MSKSIIKEVGPLVPSFEAEKVVILFGPSAPAELREISVIHEQEAVADDFIQEGGKFIVGNKEYTVTAVGSAANANFKELGHISIYFQEPDGDVLPGAVFVSPSEFPVFNEGEEIKFTK</sequence>
<dbReference type="RefSeq" id="WP_151576089.1">
    <property type="nucleotide sequence ID" value="NZ_WBOT01000013.1"/>
</dbReference>
<keyword evidence="3" id="KW-1185">Reference proteome</keyword>
<dbReference type="AlphaFoldDB" id="A0A7V7RHZ7"/>
<dbReference type="GO" id="GO:0009401">
    <property type="term" value="P:phosphoenolpyruvate-dependent sugar phosphotransferase system"/>
    <property type="evidence" value="ECO:0007669"/>
    <property type="project" value="InterPro"/>
</dbReference>
<name>A0A7V7RHZ7_9BACI</name>
<evidence type="ECO:0000313" key="2">
    <source>
        <dbReference type="EMBL" id="KAB2329299.1"/>
    </source>
</evidence>
<dbReference type="Gene3D" id="2.40.33.40">
    <property type="entry name" value="Phosphotransferase system, glucitol/sorbitol-specific IIA component"/>
    <property type="match status" value="1"/>
</dbReference>
<reference evidence="2 3" key="1">
    <citation type="journal article" date="2014" name="Arch. Microbiol.">
        <title>Bacillus mesophilum sp. nov., strain IITR-54T, a novel 4-chlorobiphenyl dechlorinating bacterium.</title>
        <authorList>
            <person name="Manickam N."/>
            <person name="Singh N.K."/>
            <person name="Bajaj A."/>
            <person name="Kumar R.M."/>
            <person name="Kaur G."/>
            <person name="Kaur N."/>
            <person name="Bala M."/>
            <person name="Kumar A."/>
            <person name="Mayilraj S."/>
        </authorList>
    </citation>
    <scope>NUCLEOTIDE SEQUENCE [LARGE SCALE GENOMIC DNA]</scope>
    <source>
        <strain evidence="2 3">IITR-54</strain>
    </source>
</reference>
<dbReference type="PANTHER" id="PTHR40398:SF1">
    <property type="entry name" value="PTS SYSTEM GLUCITOL_SORBITOL-SPECIFIC EIIA COMPONENT"/>
    <property type="match status" value="1"/>
</dbReference>
<dbReference type="Pfam" id="PF03829">
    <property type="entry name" value="PTSIIA_gutA"/>
    <property type="match status" value="1"/>
</dbReference>
<dbReference type="SUPFAM" id="SSF141530">
    <property type="entry name" value="PTSIIA/GutA-like"/>
    <property type="match status" value="1"/>
</dbReference>
<dbReference type="PROSITE" id="PS51097">
    <property type="entry name" value="PTS_EIIA_TYPE_5"/>
    <property type="match status" value="1"/>
</dbReference>
<dbReference type="OrthoDB" id="7065254at2"/>
<protein>
    <submittedName>
        <fullName evidence="2">PTS sorbitol transporter subunit IIA</fullName>
    </submittedName>
</protein>
<dbReference type="PANTHER" id="PTHR40398">
    <property type="entry name" value="PTS SYSTEM GLUCITOL/SORBITOL-SPECIFIC EIIA COMPONENT"/>
    <property type="match status" value="1"/>
</dbReference>
<evidence type="ECO:0000313" key="3">
    <source>
        <dbReference type="Proteomes" id="UP000441354"/>
    </source>
</evidence>
<gene>
    <name evidence="2" type="ORF">F7732_21575</name>
</gene>
<organism evidence="2 3">
    <name type="scientific">Bacillus mesophilum</name>
    <dbReference type="NCBI Taxonomy" id="1071718"/>
    <lineage>
        <taxon>Bacteria</taxon>
        <taxon>Bacillati</taxon>
        <taxon>Bacillota</taxon>
        <taxon>Bacilli</taxon>
        <taxon>Bacillales</taxon>
        <taxon>Bacillaceae</taxon>
        <taxon>Bacillus</taxon>
    </lineage>
</organism>
<dbReference type="GO" id="GO:0005737">
    <property type="term" value="C:cytoplasm"/>
    <property type="evidence" value="ECO:0007669"/>
    <property type="project" value="InterPro"/>
</dbReference>
<dbReference type="Proteomes" id="UP000441354">
    <property type="component" value="Unassembled WGS sequence"/>
</dbReference>
<evidence type="ECO:0000256" key="1">
    <source>
        <dbReference type="PROSITE-ProRule" id="PRU00420"/>
    </source>
</evidence>
<dbReference type="InterPro" id="IPR004716">
    <property type="entry name" value="PTS_IIA_glucitol/sorbitol-sp"/>
</dbReference>
<feature type="modified residue" description="Phosphohistidine; by HPr" evidence="1">
    <location>
        <position position="40"/>
    </location>
</feature>
<accession>A0A7V7RHZ7</accession>
<dbReference type="InterPro" id="IPR036665">
    <property type="entry name" value="PTS_IIA_glucitol/sorbitol_sf"/>
</dbReference>